<dbReference type="HOGENOM" id="CLU_3243701_0_0_9"/>
<organism evidence="1 2">
    <name type="scientific">Enterococcus italicus (strain DSM 15952 / CCUG 50447 / LMG 22039 / TP 1.5)</name>
    <dbReference type="NCBI Taxonomy" id="888064"/>
    <lineage>
        <taxon>Bacteria</taxon>
        <taxon>Bacillati</taxon>
        <taxon>Bacillota</taxon>
        <taxon>Bacilli</taxon>
        <taxon>Lactobacillales</taxon>
        <taxon>Enterococcaceae</taxon>
        <taxon>Enterococcus</taxon>
    </lineage>
</organism>
<proteinExistence type="predicted"/>
<keyword evidence="2" id="KW-1185">Reference proteome</keyword>
<dbReference type="EMBL" id="AEPV01000137">
    <property type="protein sequence ID" value="EFU72779.1"/>
    <property type="molecule type" value="Genomic_DNA"/>
</dbReference>
<name>E6LJ43_ENTI1</name>
<accession>E6LJ43</accession>
<evidence type="ECO:0000313" key="2">
    <source>
        <dbReference type="Proteomes" id="UP000010296"/>
    </source>
</evidence>
<protein>
    <submittedName>
        <fullName evidence="1">Uncharacterized protein</fullName>
    </submittedName>
</protein>
<dbReference type="AlphaFoldDB" id="E6LJ43"/>
<dbReference type="Proteomes" id="UP000010296">
    <property type="component" value="Unassembled WGS sequence"/>
</dbReference>
<feature type="non-terminal residue" evidence="1">
    <location>
        <position position="1"/>
    </location>
</feature>
<comment type="caution">
    <text evidence="1">The sequence shown here is derived from an EMBL/GenBank/DDBJ whole genome shotgun (WGS) entry which is preliminary data.</text>
</comment>
<reference evidence="1 2" key="1">
    <citation type="submission" date="2010-12" db="EMBL/GenBank/DDBJ databases">
        <authorList>
            <person name="Muzny D."/>
            <person name="Qin X."/>
            <person name="Deng J."/>
            <person name="Jiang H."/>
            <person name="Liu Y."/>
            <person name="Qu J."/>
            <person name="Song X.-Z."/>
            <person name="Zhang L."/>
            <person name="Thornton R."/>
            <person name="Coyle M."/>
            <person name="Francisco L."/>
            <person name="Jackson L."/>
            <person name="Javaid M."/>
            <person name="Korchina V."/>
            <person name="Kovar C."/>
            <person name="Mata R."/>
            <person name="Mathew T."/>
            <person name="Ngo R."/>
            <person name="Nguyen L."/>
            <person name="Nguyen N."/>
            <person name="Okwuonu G."/>
            <person name="Ongeri F."/>
            <person name="Pham C."/>
            <person name="Simmons D."/>
            <person name="Wilczek-Boney K."/>
            <person name="Hale W."/>
            <person name="Jakkamsetti A."/>
            <person name="Pham P."/>
            <person name="Ruth R."/>
            <person name="San Lucas F."/>
            <person name="Warren J."/>
            <person name="Zhang J."/>
            <person name="Zhao Z."/>
            <person name="Zhou C."/>
            <person name="Zhu D."/>
            <person name="Lee S."/>
            <person name="Bess C."/>
            <person name="Blankenburg K."/>
            <person name="Forbes L."/>
            <person name="Fu Q."/>
            <person name="Gubbala S."/>
            <person name="Hirani K."/>
            <person name="Jayaseelan J.C."/>
            <person name="Lara F."/>
            <person name="Munidasa M."/>
            <person name="Palculict T."/>
            <person name="Patil S."/>
            <person name="Pu L.-L."/>
            <person name="Saada N."/>
            <person name="Tang L."/>
            <person name="Weissenberger G."/>
            <person name="Zhu Y."/>
            <person name="Hemphill L."/>
            <person name="Shang Y."/>
            <person name="Youmans B."/>
            <person name="Ayvaz T."/>
            <person name="Ross M."/>
            <person name="Santibanez J."/>
            <person name="Aqrawi P."/>
            <person name="Gross S."/>
            <person name="Joshi V."/>
            <person name="Fowler G."/>
            <person name="Nazareth L."/>
            <person name="Reid J."/>
            <person name="Worley K."/>
            <person name="Petrosino J."/>
            <person name="Highlander S."/>
            <person name="Gibbs R."/>
        </authorList>
    </citation>
    <scope>NUCLEOTIDE SEQUENCE [LARGE SCALE GENOMIC DNA]</scope>
    <source>
        <strain evidence="2">DSM 15952 / CCUG 50447 / LMG 22039 / TP 1.5</strain>
    </source>
</reference>
<evidence type="ECO:0000313" key="1">
    <source>
        <dbReference type="EMBL" id="EFU72779.1"/>
    </source>
</evidence>
<sequence length="42" mass="5065">YFYKNKPLTVTEIRNNTLKKKISTIFLRINNAMAPQRSIKFY</sequence>
<gene>
    <name evidence="1" type="ORF">HMPREF9088_2383</name>
</gene>